<keyword evidence="6" id="KW-1185">Reference proteome</keyword>
<dbReference type="SUPFAM" id="SSF46785">
    <property type="entry name" value="Winged helix' DNA-binding domain"/>
    <property type="match status" value="1"/>
</dbReference>
<dbReference type="PANTHER" id="PTHR42756">
    <property type="entry name" value="TRANSCRIPTIONAL REGULATOR, MARR"/>
    <property type="match status" value="1"/>
</dbReference>
<dbReference type="InterPro" id="IPR036388">
    <property type="entry name" value="WH-like_DNA-bd_sf"/>
</dbReference>
<evidence type="ECO:0000313" key="6">
    <source>
        <dbReference type="Proteomes" id="UP001233836"/>
    </source>
</evidence>
<dbReference type="InterPro" id="IPR000835">
    <property type="entry name" value="HTH_MarR-typ"/>
</dbReference>
<keyword evidence="1" id="KW-0805">Transcription regulation</keyword>
<keyword evidence="2 5" id="KW-0238">DNA-binding</keyword>
<dbReference type="Pfam" id="PF01047">
    <property type="entry name" value="MarR"/>
    <property type="match status" value="1"/>
</dbReference>
<accession>A0ABT9WJV2</accession>
<dbReference type="Proteomes" id="UP001233836">
    <property type="component" value="Unassembled WGS sequence"/>
</dbReference>
<dbReference type="PANTHER" id="PTHR42756:SF1">
    <property type="entry name" value="TRANSCRIPTIONAL REPRESSOR OF EMRAB OPERON"/>
    <property type="match status" value="1"/>
</dbReference>
<organism evidence="5 6">
    <name type="scientific">Paenibacillus tundrae</name>
    <dbReference type="NCBI Taxonomy" id="528187"/>
    <lineage>
        <taxon>Bacteria</taxon>
        <taxon>Bacillati</taxon>
        <taxon>Bacillota</taxon>
        <taxon>Bacilli</taxon>
        <taxon>Bacillales</taxon>
        <taxon>Paenibacillaceae</taxon>
        <taxon>Paenibacillus</taxon>
    </lineage>
</organism>
<comment type="caution">
    <text evidence="5">The sequence shown here is derived from an EMBL/GenBank/DDBJ whole genome shotgun (WGS) entry which is preliminary data.</text>
</comment>
<evidence type="ECO:0000256" key="1">
    <source>
        <dbReference type="ARBA" id="ARBA00023015"/>
    </source>
</evidence>
<evidence type="ECO:0000259" key="4">
    <source>
        <dbReference type="PROSITE" id="PS50995"/>
    </source>
</evidence>
<keyword evidence="3" id="KW-0804">Transcription</keyword>
<evidence type="ECO:0000313" key="5">
    <source>
        <dbReference type="EMBL" id="MDQ0173560.1"/>
    </source>
</evidence>
<protein>
    <submittedName>
        <fullName evidence="5">DNA-binding MarR family transcriptional regulator</fullName>
    </submittedName>
</protein>
<name>A0ABT9WJV2_9BACL</name>
<dbReference type="PROSITE" id="PS50995">
    <property type="entry name" value="HTH_MARR_2"/>
    <property type="match status" value="1"/>
</dbReference>
<dbReference type="InterPro" id="IPR036390">
    <property type="entry name" value="WH_DNA-bd_sf"/>
</dbReference>
<reference evidence="5 6" key="1">
    <citation type="submission" date="2023-07" db="EMBL/GenBank/DDBJ databases">
        <title>Sorghum-associated microbial communities from plants grown in Nebraska, USA.</title>
        <authorList>
            <person name="Schachtman D."/>
        </authorList>
    </citation>
    <scope>NUCLEOTIDE SEQUENCE [LARGE SCALE GENOMIC DNA]</scope>
    <source>
        <strain evidence="5 6">DS1314</strain>
    </source>
</reference>
<proteinExistence type="predicted"/>
<evidence type="ECO:0000256" key="2">
    <source>
        <dbReference type="ARBA" id="ARBA00023125"/>
    </source>
</evidence>
<gene>
    <name evidence="5" type="ORF">J2T19_005053</name>
</gene>
<dbReference type="Gene3D" id="1.10.10.10">
    <property type="entry name" value="Winged helix-like DNA-binding domain superfamily/Winged helix DNA-binding domain"/>
    <property type="match status" value="1"/>
</dbReference>
<feature type="domain" description="HTH marR-type" evidence="4">
    <location>
        <begin position="1"/>
        <end position="59"/>
    </location>
</feature>
<sequence length="59" mass="6949">MINKLEKKGLVERKQNPDDKRAFNVILTEQGKELFDEIFPKHVEMISRSFSVISDEEKL</sequence>
<dbReference type="EMBL" id="JAUSTI010000021">
    <property type="protein sequence ID" value="MDQ0173560.1"/>
    <property type="molecule type" value="Genomic_DNA"/>
</dbReference>
<evidence type="ECO:0000256" key="3">
    <source>
        <dbReference type="ARBA" id="ARBA00023163"/>
    </source>
</evidence>
<dbReference type="GO" id="GO:0003677">
    <property type="term" value="F:DNA binding"/>
    <property type="evidence" value="ECO:0007669"/>
    <property type="project" value="UniProtKB-KW"/>
</dbReference>